<dbReference type="OrthoDB" id="18781at2759"/>
<dbReference type="GO" id="GO:0006289">
    <property type="term" value="P:nucleotide-excision repair"/>
    <property type="evidence" value="ECO:0007669"/>
    <property type="project" value="TreeGrafter"/>
</dbReference>
<dbReference type="PANTHER" id="PTHR47957:SF3">
    <property type="entry name" value="ATP-DEPENDENT HELICASE HRQ1"/>
    <property type="match status" value="1"/>
</dbReference>
<organism evidence="1 2">
    <name type="scientific">Arabis alpina</name>
    <name type="common">Alpine rock-cress</name>
    <dbReference type="NCBI Taxonomy" id="50452"/>
    <lineage>
        <taxon>Eukaryota</taxon>
        <taxon>Viridiplantae</taxon>
        <taxon>Streptophyta</taxon>
        <taxon>Embryophyta</taxon>
        <taxon>Tracheophyta</taxon>
        <taxon>Spermatophyta</taxon>
        <taxon>Magnoliopsida</taxon>
        <taxon>eudicotyledons</taxon>
        <taxon>Gunneridae</taxon>
        <taxon>Pentapetalae</taxon>
        <taxon>rosids</taxon>
        <taxon>malvids</taxon>
        <taxon>Brassicales</taxon>
        <taxon>Brassicaceae</taxon>
        <taxon>Arabideae</taxon>
        <taxon>Arabis</taxon>
    </lineage>
</organism>
<dbReference type="GO" id="GO:0043138">
    <property type="term" value="F:3'-5' DNA helicase activity"/>
    <property type="evidence" value="ECO:0007669"/>
    <property type="project" value="TreeGrafter"/>
</dbReference>
<evidence type="ECO:0000313" key="2">
    <source>
        <dbReference type="Proteomes" id="UP000029120"/>
    </source>
</evidence>
<accession>A0A087GAH0</accession>
<protein>
    <recommendedName>
        <fullName evidence="3">Helicase C-terminal domain-containing protein</fullName>
    </recommendedName>
</protein>
<dbReference type="eggNOG" id="KOG4150">
    <property type="taxonomic scope" value="Eukaryota"/>
</dbReference>
<reference evidence="2" key="1">
    <citation type="journal article" date="2015" name="Nat. Plants">
        <title>Genome expansion of Arabis alpina linked with retrotransposition and reduced symmetric DNA methylation.</title>
        <authorList>
            <person name="Willing E.M."/>
            <person name="Rawat V."/>
            <person name="Mandakova T."/>
            <person name="Maumus F."/>
            <person name="James G.V."/>
            <person name="Nordstroem K.J."/>
            <person name="Becker C."/>
            <person name="Warthmann N."/>
            <person name="Chica C."/>
            <person name="Szarzynska B."/>
            <person name="Zytnicki M."/>
            <person name="Albani M.C."/>
            <person name="Kiefer C."/>
            <person name="Bergonzi S."/>
            <person name="Castaings L."/>
            <person name="Mateos J.L."/>
            <person name="Berns M.C."/>
            <person name="Bujdoso N."/>
            <person name="Piofczyk T."/>
            <person name="de Lorenzo L."/>
            <person name="Barrero-Sicilia C."/>
            <person name="Mateos I."/>
            <person name="Piednoel M."/>
            <person name="Hagmann J."/>
            <person name="Chen-Min-Tao R."/>
            <person name="Iglesias-Fernandez R."/>
            <person name="Schuster S.C."/>
            <person name="Alonso-Blanco C."/>
            <person name="Roudier F."/>
            <person name="Carbonero P."/>
            <person name="Paz-Ares J."/>
            <person name="Davis S.J."/>
            <person name="Pecinka A."/>
            <person name="Quesneville H."/>
            <person name="Colot V."/>
            <person name="Lysak M.A."/>
            <person name="Weigel D."/>
            <person name="Coupland G."/>
            <person name="Schneeberger K."/>
        </authorList>
    </citation>
    <scope>NUCLEOTIDE SEQUENCE [LARGE SCALE GENOMIC DNA]</scope>
    <source>
        <strain evidence="2">cv. Pajares</strain>
    </source>
</reference>
<evidence type="ECO:0008006" key="3">
    <source>
        <dbReference type="Google" id="ProtNLM"/>
    </source>
</evidence>
<dbReference type="GO" id="GO:0036297">
    <property type="term" value="P:interstrand cross-link repair"/>
    <property type="evidence" value="ECO:0007669"/>
    <property type="project" value="TreeGrafter"/>
</dbReference>
<dbReference type="GO" id="GO:0005634">
    <property type="term" value="C:nucleus"/>
    <property type="evidence" value="ECO:0007669"/>
    <property type="project" value="TreeGrafter"/>
</dbReference>
<sequence>MCCIAFCRSHKHCELVLVLYFTIDVGHLDVTLHLGFPGSIVSLSDQVGRSGRRERPPLAVYVAFDGPHDQYFMKITNKIFRGTIECCHIDSQNHQNRGYLSFDSSRDYSARIWTYIGREKKNYAESLYTDHRRRKIHSHEKRK</sequence>
<proteinExistence type="predicted"/>
<keyword evidence="2" id="KW-1185">Reference proteome</keyword>
<dbReference type="Gramene" id="KFK26872">
    <property type="protein sequence ID" value="KFK26872"/>
    <property type="gene ID" value="AALP_AA8G304500"/>
</dbReference>
<dbReference type="Proteomes" id="UP000029120">
    <property type="component" value="Chromosome 8"/>
</dbReference>
<gene>
    <name evidence="1" type="ordered locus">AALP_Aa8g304500</name>
</gene>
<name>A0A087GAH0_ARAAL</name>
<evidence type="ECO:0000313" key="1">
    <source>
        <dbReference type="EMBL" id="KFK26872.1"/>
    </source>
</evidence>
<dbReference type="EMBL" id="CM002876">
    <property type="protein sequence ID" value="KFK26872.1"/>
    <property type="molecule type" value="Genomic_DNA"/>
</dbReference>
<dbReference type="AlphaFoldDB" id="A0A087GAH0"/>
<dbReference type="PANTHER" id="PTHR47957">
    <property type="entry name" value="ATP-DEPENDENT HELICASE HRQ1"/>
    <property type="match status" value="1"/>
</dbReference>